<dbReference type="GO" id="GO:0005886">
    <property type="term" value="C:plasma membrane"/>
    <property type="evidence" value="ECO:0007669"/>
    <property type="project" value="UniProtKB-SubCell"/>
</dbReference>
<sequence length="181" mass="21322">MSFCLTLDVTVIYLLLYIGVTVLCFFFFLTTTDKSSDGLHTKHEALKAERDQLWTNLSSGIKITVHFQHIPVCAAEQVCPERWNSFKFSCYYISNEEKNWDDSRQYCTDRGADLVIIDSKEEQAFIDLFNGYFWIGLSDKEREGTWKWVDETRLMEPEPNKRWNDLSCDSVLRWICEKKSQ</sequence>
<dbReference type="Proteomes" id="UP000694397">
    <property type="component" value="Chromosome 1"/>
</dbReference>
<evidence type="ECO:0000256" key="1">
    <source>
        <dbReference type="ARBA" id="ARBA00004401"/>
    </source>
</evidence>
<dbReference type="InterPro" id="IPR016187">
    <property type="entry name" value="CTDL_fold"/>
</dbReference>
<dbReference type="InterPro" id="IPR016186">
    <property type="entry name" value="C-type_lectin-like/link_sf"/>
</dbReference>
<evidence type="ECO:0000256" key="2">
    <source>
        <dbReference type="ARBA" id="ARBA00022734"/>
    </source>
</evidence>
<organism evidence="5 6">
    <name type="scientific">Scleropages formosus</name>
    <name type="common">Asian bonytongue</name>
    <name type="synonym">Osteoglossum formosum</name>
    <dbReference type="NCBI Taxonomy" id="113540"/>
    <lineage>
        <taxon>Eukaryota</taxon>
        <taxon>Metazoa</taxon>
        <taxon>Chordata</taxon>
        <taxon>Craniata</taxon>
        <taxon>Vertebrata</taxon>
        <taxon>Euteleostomi</taxon>
        <taxon>Actinopterygii</taxon>
        <taxon>Neopterygii</taxon>
        <taxon>Teleostei</taxon>
        <taxon>Osteoglossocephala</taxon>
        <taxon>Osteoglossomorpha</taxon>
        <taxon>Osteoglossiformes</taxon>
        <taxon>Osteoglossidae</taxon>
        <taxon>Scleropages</taxon>
    </lineage>
</organism>
<dbReference type="InterPro" id="IPR033989">
    <property type="entry name" value="CD209-like_CTLD"/>
</dbReference>
<keyword evidence="6" id="KW-1185">Reference proteome</keyword>
<dbReference type="InterPro" id="IPR050828">
    <property type="entry name" value="C-type_lectin/matrix_domain"/>
</dbReference>
<evidence type="ECO:0000256" key="3">
    <source>
        <dbReference type="SAM" id="Phobius"/>
    </source>
</evidence>
<keyword evidence="3" id="KW-0812">Transmembrane</keyword>
<evidence type="ECO:0000259" key="4">
    <source>
        <dbReference type="PROSITE" id="PS50041"/>
    </source>
</evidence>
<protein>
    <recommendedName>
        <fullName evidence="4">C-type lectin domain-containing protein</fullName>
    </recommendedName>
</protein>
<evidence type="ECO:0000313" key="5">
    <source>
        <dbReference type="Ensembl" id="ENSSFOP00015029954.2"/>
    </source>
</evidence>
<reference evidence="5" key="2">
    <citation type="submission" date="2025-08" db="UniProtKB">
        <authorList>
            <consortium name="Ensembl"/>
        </authorList>
    </citation>
    <scope>IDENTIFICATION</scope>
</reference>
<comment type="subcellular location">
    <subcellularLocation>
        <location evidence="1">Cell membrane</location>
        <topology evidence="1">Single-pass type II membrane protein</topology>
    </subcellularLocation>
</comment>
<dbReference type="Pfam" id="PF00059">
    <property type="entry name" value="Lectin_C"/>
    <property type="match status" value="1"/>
</dbReference>
<dbReference type="OrthoDB" id="6337382at2759"/>
<dbReference type="CDD" id="cd03590">
    <property type="entry name" value="CLECT_DC-SIGN_like"/>
    <property type="match status" value="1"/>
</dbReference>
<dbReference type="SUPFAM" id="SSF56436">
    <property type="entry name" value="C-type lectin-like"/>
    <property type="match status" value="1"/>
</dbReference>
<dbReference type="PANTHER" id="PTHR45710:SF8">
    <property type="entry name" value="RERATING FAMILY MEMBER 4"/>
    <property type="match status" value="1"/>
</dbReference>
<name>A0A8C9V7L7_SCLFO</name>
<dbReference type="PROSITE" id="PS50041">
    <property type="entry name" value="C_TYPE_LECTIN_2"/>
    <property type="match status" value="1"/>
</dbReference>
<reference evidence="5" key="3">
    <citation type="submission" date="2025-09" db="UniProtKB">
        <authorList>
            <consortium name="Ensembl"/>
        </authorList>
    </citation>
    <scope>IDENTIFICATION</scope>
</reference>
<dbReference type="GO" id="GO:0030246">
    <property type="term" value="F:carbohydrate binding"/>
    <property type="evidence" value="ECO:0007669"/>
    <property type="project" value="UniProtKB-KW"/>
</dbReference>
<dbReference type="GeneTree" id="ENSGT01020000230338"/>
<accession>A0A8C9V7L7</accession>
<dbReference type="PANTHER" id="PTHR45710">
    <property type="entry name" value="C-TYPE LECTIN DOMAIN-CONTAINING PROTEIN 180"/>
    <property type="match status" value="1"/>
</dbReference>
<dbReference type="InterPro" id="IPR001304">
    <property type="entry name" value="C-type_lectin-like"/>
</dbReference>
<keyword evidence="3" id="KW-1133">Transmembrane helix</keyword>
<feature type="domain" description="C-type lectin" evidence="4">
    <location>
        <begin position="86"/>
        <end position="177"/>
    </location>
</feature>
<dbReference type="Ensembl" id="ENSSFOT00015030294.2">
    <property type="protein sequence ID" value="ENSSFOP00015029954.2"/>
    <property type="gene ID" value="ENSSFOG00015019235.2"/>
</dbReference>
<dbReference type="AlphaFoldDB" id="A0A8C9V7L7"/>
<keyword evidence="2" id="KW-0430">Lectin</keyword>
<dbReference type="Gene3D" id="3.10.100.10">
    <property type="entry name" value="Mannose-Binding Protein A, subunit A"/>
    <property type="match status" value="1"/>
</dbReference>
<dbReference type="SMART" id="SM00034">
    <property type="entry name" value="CLECT"/>
    <property type="match status" value="1"/>
</dbReference>
<evidence type="ECO:0000313" key="6">
    <source>
        <dbReference type="Proteomes" id="UP000694397"/>
    </source>
</evidence>
<reference evidence="5 6" key="1">
    <citation type="submission" date="2019-04" db="EMBL/GenBank/DDBJ databases">
        <authorList>
            <consortium name="Wellcome Sanger Institute Data Sharing"/>
        </authorList>
    </citation>
    <scope>NUCLEOTIDE SEQUENCE [LARGE SCALE GENOMIC DNA]</scope>
</reference>
<proteinExistence type="predicted"/>
<feature type="transmembrane region" description="Helical" evidence="3">
    <location>
        <begin position="12"/>
        <end position="30"/>
    </location>
</feature>
<keyword evidence="3" id="KW-0472">Membrane</keyword>